<reference evidence="2" key="1">
    <citation type="submission" date="2023-06" db="EMBL/GenBank/DDBJ databases">
        <title>Genome-scale phylogeny and comparative genomics of the fungal order Sordariales.</title>
        <authorList>
            <consortium name="Lawrence Berkeley National Laboratory"/>
            <person name="Hensen N."/>
            <person name="Bonometti L."/>
            <person name="Westerberg I."/>
            <person name="Brannstrom I.O."/>
            <person name="Guillou S."/>
            <person name="Cros-Aarteil S."/>
            <person name="Calhoun S."/>
            <person name="Haridas S."/>
            <person name="Kuo A."/>
            <person name="Mondo S."/>
            <person name="Pangilinan J."/>
            <person name="Riley R."/>
            <person name="Labutti K."/>
            <person name="Andreopoulos B."/>
            <person name="Lipzen A."/>
            <person name="Chen C."/>
            <person name="Yanf M."/>
            <person name="Daum C."/>
            <person name="Ng V."/>
            <person name="Clum A."/>
            <person name="Steindorff A."/>
            <person name="Ohm R."/>
            <person name="Martin F."/>
            <person name="Silar P."/>
            <person name="Natvig D."/>
            <person name="Lalanne C."/>
            <person name="Gautier V."/>
            <person name="Ament-Velasquez S.L."/>
            <person name="Kruys A."/>
            <person name="Hutchinson M.I."/>
            <person name="Powell A.J."/>
            <person name="Barry K."/>
            <person name="Miller A.N."/>
            <person name="Grigoriev I.V."/>
            <person name="Debuchy R."/>
            <person name="Gladieux P."/>
            <person name="Thoren M.H."/>
            <person name="Johannesson H."/>
        </authorList>
    </citation>
    <scope>NUCLEOTIDE SEQUENCE</scope>
    <source>
        <strain evidence="2">8032-3</strain>
    </source>
</reference>
<feature type="region of interest" description="Disordered" evidence="1">
    <location>
        <begin position="278"/>
        <end position="311"/>
    </location>
</feature>
<dbReference type="GeneID" id="85307100"/>
<evidence type="ECO:0000313" key="3">
    <source>
        <dbReference type="Proteomes" id="UP001244011"/>
    </source>
</evidence>
<feature type="compositionally biased region" description="Basic and acidic residues" evidence="1">
    <location>
        <begin position="283"/>
        <end position="297"/>
    </location>
</feature>
<dbReference type="RefSeq" id="XP_060285004.1">
    <property type="nucleotide sequence ID" value="XM_060423913.1"/>
</dbReference>
<sequence length="347" mass="39093">MPIVTGRKWHSTRTLTHVPVAPFGFICLLTPVNLSRISGPGAVGNTDVWVLRTNRRRQTMMAMSLYMSPRMRLENRNNAPKWRQLCSLPGSPTRVFFNLSFRGVHRLAVEEPVFRRSSPLLLATSSPYLFSHGTADYFYSSASLEHVVEVTPCQRELATYSPIIGLLLATLTGNESVSASLEWTVSARRWKSTLHISFTLASRGPKRFPPTSRSLNSVRRKMGGRFVGYPYLGREHSSGGLLTAIVRYIMEGKKAPRYSLQLEVRVIMSRVPPRSWNAAARRTSGDHTVREARKGRSDCLQVSGYSPPQLSPLSKARRLCLNLRRSQGRSKTRGCQGRRPKLRISRN</sequence>
<feature type="compositionally biased region" description="Basic residues" evidence="1">
    <location>
        <begin position="326"/>
        <end position="347"/>
    </location>
</feature>
<protein>
    <submittedName>
        <fullName evidence="2">Uncharacterized protein</fullName>
    </submittedName>
</protein>
<dbReference type="AlphaFoldDB" id="A0AAJ0FHP0"/>
<dbReference type="EMBL" id="MU839004">
    <property type="protein sequence ID" value="KAK1768791.1"/>
    <property type="molecule type" value="Genomic_DNA"/>
</dbReference>
<feature type="region of interest" description="Disordered" evidence="1">
    <location>
        <begin position="325"/>
        <end position="347"/>
    </location>
</feature>
<evidence type="ECO:0000313" key="2">
    <source>
        <dbReference type="EMBL" id="KAK1768791.1"/>
    </source>
</evidence>
<keyword evidence="3" id="KW-1185">Reference proteome</keyword>
<gene>
    <name evidence="2" type="ORF">QBC33DRAFT_360211</name>
</gene>
<accession>A0AAJ0FHP0</accession>
<name>A0AAJ0FHP0_9PEZI</name>
<evidence type="ECO:0000256" key="1">
    <source>
        <dbReference type="SAM" id="MobiDB-lite"/>
    </source>
</evidence>
<dbReference type="Proteomes" id="UP001244011">
    <property type="component" value="Unassembled WGS sequence"/>
</dbReference>
<proteinExistence type="predicted"/>
<comment type="caution">
    <text evidence="2">The sequence shown here is derived from an EMBL/GenBank/DDBJ whole genome shotgun (WGS) entry which is preliminary data.</text>
</comment>
<organism evidence="2 3">
    <name type="scientific">Phialemonium atrogriseum</name>
    <dbReference type="NCBI Taxonomy" id="1093897"/>
    <lineage>
        <taxon>Eukaryota</taxon>
        <taxon>Fungi</taxon>
        <taxon>Dikarya</taxon>
        <taxon>Ascomycota</taxon>
        <taxon>Pezizomycotina</taxon>
        <taxon>Sordariomycetes</taxon>
        <taxon>Sordariomycetidae</taxon>
        <taxon>Cephalothecales</taxon>
        <taxon>Cephalothecaceae</taxon>
        <taxon>Phialemonium</taxon>
    </lineage>
</organism>